<evidence type="ECO:0000313" key="2">
    <source>
        <dbReference type="Proteomes" id="UP001589585"/>
    </source>
</evidence>
<reference evidence="1 2" key="1">
    <citation type="submission" date="2024-09" db="EMBL/GenBank/DDBJ databases">
        <authorList>
            <person name="Sun Q."/>
            <person name="Mori K."/>
        </authorList>
    </citation>
    <scope>NUCLEOTIDE SEQUENCE [LARGE SCALE GENOMIC DNA]</scope>
    <source>
        <strain evidence="1 2">CECT 8622</strain>
    </source>
</reference>
<accession>A0ABV5FD42</accession>
<dbReference type="SUPFAM" id="SSF51126">
    <property type="entry name" value="Pectin lyase-like"/>
    <property type="match status" value="2"/>
</dbReference>
<protein>
    <recommendedName>
        <fullName evidence="3">Parallel beta helix pectate lyase-like protein</fullName>
    </recommendedName>
</protein>
<organism evidence="1 2">
    <name type="scientific">Mariniflexile ostreae</name>
    <dbReference type="NCBI Taxonomy" id="1520892"/>
    <lineage>
        <taxon>Bacteria</taxon>
        <taxon>Pseudomonadati</taxon>
        <taxon>Bacteroidota</taxon>
        <taxon>Flavobacteriia</taxon>
        <taxon>Flavobacteriales</taxon>
        <taxon>Flavobacteriaceae</taxon>
        <taxon>Mariniflexile</taxon>
    </lineage>
</organism>
<dbReference type="InterPro" id="IPR012334">
    <property type="entry name" value="Pectin_lyas_fold"/>
</dbReference>
<gene>
    <name evidence="1" type="ORF">ACFFU9_11505</name>
</gene>
<evidence type="ECO:0008006" key="3">
    <source>
        <dbReference type="Google" id="ProtNLM"/>
    </source>
</evidence>
<keyword evidence="2" id="KW-1185">Reference proteome</keyword>
<dbReference type="InterPro" id="IPR011050">
    <property type="entry name" value="Pectin_lyase_fold/virulence"/>
</dbReference>
<dbReference type="EMBL" id="JBHMFC010000074">
    <property type="protein sequence ID" value="MFB9057365.1"/>
    <property type="molecule type" value="Genomic_DNA"/>
</dbReference>
<name>A0ABV5FD42_9FLAO</name>
<dbReference type="Gene3D" id="2.160.20.10">
    <property type="entry name" value="Single-stranded right-handed beta-helix, Pectin lyase-like"/>
    <property type="match status" value="1"/>
</dbReference>
<dbReference type="RefSeq" id="WP_379861590.1">
    <property type="nucleotide sequence ID" value="NZ_JBHMFC010000074.1"/>
</dbReference>
<proteinExistence type="predicted"/>
<evidence type="ECO:0000313" key="1">
    <source>
        <dbReference type="EMBL" id="MFB9057365.1"/>
    </source>
</evidence>
<sequence>MKHILLFVFLWTTCIGQSQTKYYVDNIGGDDRNAGTHENLPFRSLEKINEQLFNPGDAILFKRGGHWTGICKPQGNGTVGNRILIGSYGEGDLPIIDAEGQKGEDDFLSASLILFNQEYWEIRDIEVRNFEKGNPIKPTKKAGILVLAKDIGTLHDFKFENLKISNVNGSLRTRINGGLFFNIIADSIPEKRIPTNFNGIYVNNCYFSDVDRGGFVNQSFWRTRDMDSKFGELCADGEINNWYPSYNIVIENSKFENVGGNGLVTRVAESPLVQYNLFVRCGSKTTGNASYPYNCDNALWQFNEASYTVYNEGDIDASGFDSDYLCKNTIIQYNYSHHNDWGGLLVCSWGKVKNAFNDGTIVRYNVFQDEKHHMIRFSGNITNTEISNNLFVTDAEVDDVMMWYKHWGGIWPDKTVVKDNVFYNEGTTHFLKLGETNNNSFSGNLLYGSEFADFKKFKTHTDVHKKTEKGLKLKIEQVRKIGLRNDFSVSEAEKVISTIWPDYLITKN</sequence>
<comment type="caution">
    <text evidence="1">The sequence shown here is derived from an EMBL/GenBank/DDBJ whole genome shotgun (WGS) entry which is preliminary data.</text>
</comment>
<dbReference type="Proteomes" id="UP001589585">
    <property type="component" value="Unassembled WGS sequence"/>
</dbReference>